<evidence type="ECO:0000313" key="1">
    <source>
        <dbReference type="EMBL" id="EHK46977.1"/>
    </source>
</evidence>
<accession>G9NR07</accession>
<reference evidence="1 2" key="1">
    <citation type="journal article" date="2011" name="Genome Biol.">
        <title>Comparative genome sequence analysis underscores mycoparasitism as the ancestral life style of Trichoderma.</title>
        <authorList>
            <person name="Kubicek C.P."/>
            <person name="Herrera-Estrella A."/>
            <person name="Seidl-Seiboth V."/>
            <person name="Martinez D.A."/>
            <person name="Druzhinina I.S."/>
            <person name="Thon M."/>
            <person name="Zeilinger S."/>
            <person name="Casas-Flores S."/>
            <person name="Horwitz B.A."/>
            <person name="Mukherjee P.K."/>
            <person name="Mukherjee M."/>
            <person name="Kredics L."/>
            <person name="Alcaraz L.D."/>
            <person name="Aerts A."/>
            <person name="Antal Z."/>
            <person name="Atanasova L."/>
            <person name="Cervantes-Badillo M.G."/>
            <person name="Challacombe J."/>
            <person name="Chertkov O."/>
            <person name="McCluskey K."/>
            <person name="Coulpier F."/>
            <person name="Deshpande N."/>
            <person name="von Doehren H."/>
            <person name="Ebbole D.J."/>
            <person name="Esquivel-Naranjo E.U."/>
            <person name="Fekete E."/>
            <person name="Flipphi M."/>
            <person name="Glaser F."/>
            <person name="Gomez-Rodriguez E.Y."/>
            <person name="Gruber S."/>
            <person name="Han C."/>
            <person name="Henrissat B."/>
            <person name="Hermosa R."/>
            <person name="Hernandez-Onate M."/>
            <person name="Karaffa L."/>
            <person name="Kosti I."/>
            <person name="Le Crom S."/>
            <person name="Lindquist E."/>
            <person name="Lucas S."/>
            <person name="Luebeck M."/>
            <person name="Luebeck P.S."/>
            <person name="Margeot A."/>
            <person name="Metz B."/>
            <person name="Misra M."/>
            <person name="Nevalainen H."/>
            <person name="Omann M."/>
            <person name="Packer N."/>
            <person name="Perrone G."/>
            <person name="Uresti-Rivera E.E."/>
            <person name="Salamov A."/>
            <person name="Schmoll M."/>
            <person name="Seiboth B."/>
            <person name="Shapiro H."/>
            <person name="Sukno S."/>
            <person name="Tamayo-Ramos J.A."/>
            <person name="Tisch D."/>
            <person name="Wiest A."/>
            <person name="Wilkinson H.H."/>
            <person name="Zhang M."/>
            <person name="Coutinho P.M."/>
            <person name="Kenerley C.M."/>
            <person name="Monte E."/>
            <person name="Baker S.E."/>
            <person name="Grigoriev I.V."/>
        </authorList>
    </citation>
    <scope>NUCLEOTIDE SEQUENCE [LARGE SCALE GENOMIC DNA]</scope>
    <source>
        <strain evidence="2">ATCC 20476 / IMI 206040</strain>
    </source>
</reference>
<dbReference type="KEGG" id="tatv:25779299"/>
<dbReference type="AlphaFoldDB" id="G9NR07"/>
<dbReference type="OrthoDB" id="4899985at2759"/>
<protein>
    <submittedName>
        <fullName evidence="1">Uncharacterized protein</fullName>
    </submittedName>
</protein>
<sequence>MDRIQRNGLTTQVNRQIVNEFLDAVVQFGDHRMPVRRAGREAVCGRNQHGYDILQFICAEMDRIKLDHVHTRMVFEELEWIFTCKRCNVGKEASEFKLGNRFSIQVTEDFITLKRKVDSDIIFQAPVFTQLSPSNQLCTKTFTEKENTITMSLAYVSDYTPRENVRIVNRALDTQIRVGGRWVSIRDKGTAGNLRTKDGYAIIMAIKDVISNQGLDELQQGLLFGKLGWRFECCECQAVKPVSKYVTANAFDIKASDDLQAEAAFLEDNTKCDINGGKMSSGM</sequence>
<gene>
    <name evidence="1" type="ORF">TRIATDRAFT_272785</name>
</gene>
<dbReference type="GeneID" id="25779299"/>
<organism evidence="1 2">
    <name type="scientific">Hypocrea atroviridis (strain ATCC 20476 / IMI 206040)</name>
    <name type="common">Trichoderma atroviride</name>
    <dbReference type="NCBI Taxonomy" id="452589"/>
    <lineage>
        <taxon>Eukaryota</taxon>
        <taxon>Fungi</taxon>
        <taxon>Dikarya</taxon>
        <taxon>Ascomycota</taxon>
        <taxon>Pezizomycotina</taxon>
        <taxon>Sordariomycetes</taxon>
        <taxon>Hypocreomycetidae</taxon>
        <taxon>Hypocreales</taxon>
        <taxon>Hypocreaceae</taxon>
        <taxon>Trichoderma</taxon>
    </lineage>
</organism>
<proteinExistence type="predicted"/>
<dbReference type="Proteomes" id="UP000005426">
    <property type="component" value="Unassembled WGS sequence"/>
</dbReference>
<comment type="caution">
    <text evidence="1">The sequence shown here is derived from an EMBL/GenBank/DDBJ whole genome shotgun (WGS) entry which is preliminary data.</text>
</comment>
<dbReference type="EMBL" id="ABDG02000021">
    <property type="protein sequence ID" value="EHK46977.1"/>
    <property type="molecule type" value="Genomic_DNA"/>
</dbReference>
<dbReference type="HOGENOM" id="CLU_983728_0_0_1"/>
<keyword evidence="2" id="KW-1185">Reference proteome</keyword>
<evidence type="ECO:0000313" key="2">
    <source>
        <dbReference type="Proteomes" id="UP000005426"/>
    </source>
</evidence>
<name>G9NR07_HYPAI</name>